<reference evidence="3" key="1">
    <citation type="submission" date="2012-08" db="EMBL/GenBank/DDBJ databases">
        <title>Genome analysis of Colletotrichum orbiculare and Colletotrichum fructicola.</title>
        <authorList>
            <person name="Gan P.H.P."/>
            <person name="Ikeda K."/>
            <person name="Irieda H."/>
            <person name="Narusaka M."/>
            <person name="O'Connell R.J."/>
            <person name="Narusaka Y."/>
            <person name="Takano Y."/>
            <person name="Kubo Y."/>
            <person name="Shirasu K."/>
        </authorList>
    </citation>
    <scope>NUCLEOTIDE SEQUENCE</scope>
    <source>
        <strain evidence="3">Nara gc5</strain>
    </source>
</reference>
<reference evidence="4 5" key="2">
    <citation type="submission" date="2012-08" db="EMBL/GenBank/DDBJ databases">
        <authorList>
            <person name="Gan P.H.P."/>
            <person name="Ikeda K."/>
            <person name="Irieda H."/>
            <person name="Narusaka M."/>
            <person name="O'Connell R.J."/>
            <person name="Narusaka Y."/>
            <person name="Takano Y."/>
            <person name="Kubo Y."/>
            <person name="Shirasu K."/>
        </authorList>
    </citation>
    <scope>NUCLEOTIDE SEQUENCE [LARGE SCALE GENOMIC DNA]</scope>
    <source>
        <strain evidence="4 5">Nara gc5</strain>
    </source>
</reference>
<dbReference type="AlphaFoldDB" id="L2FB98"/>
<dbReference type="InterPro" id="IPR058650">
    <property type="entry name" value="Msy1/2-like"/>
</dbReference>
<evidence type="ECO:0000313" key="3">
    <source>
        <dbReference type="EMBL" id="ELA23331.1"/>
    </source>
</evidence>
<evidence type="ECO:0000259" key="2">
    <source>
        <dbReference type="Pfam" id="PF25886"/>
    </source>
</evidence>
<dbReference type="InParanoid" id="L2FB98"/>
<evidence type="ECO:0000313" key="5">
    <source>
        <dbReference type="Proteomes" id="UP000011096"/>
    </source>
</evidence>
<dbReference type="GO" id="GO:0005262">
    <property type="term" value="F:calcium channel activity"/>
    <property type="evidence" value="ECO:0007669"/>
    <property type="project" value="TreeGrafter"/>
</dbReference>
<dbReference type="GO" id="GO:0006874">
    <property type="term" value="P:intracellular calcium ion homeostasis"/>
    <property type="evidence" value="ECO:0007669"/>
    <property type="project" value="TreeGrafter"/>
</dbReference>
<dbReference type="RefSeq" id="XP_031879559.1">
    <property type="nucleotide sequence ID" value="XM_032023716.1"/>
</dbReference>
<dbReference type="GeneID" id="43607890"/>
<keyword evidence="1" id="KW-0812">Transmembrane</keyword>
<keyword evidence="1" id="KW-0472">Membrane</keyword>
<sequence length="172" mass="18774">MAVPEHAKVWGAFAALLGVTVALLAIIYADSGAAGVRLLGLSVWLEVVWGNLWISKLIAILMATAHVFLCGIVSTWKYHTVLRGTETSISLVFWTIDAYATVVPVCIAFDSDKPTPNWVSILQKVMLASIAVAAMVLVQSFVIQLINITYSAKQFTTRTSESKRQIAMLYTL</sequence>
<dbReference type="GO" id="GO:0016301">
    <property type="term" value="F:kinase activity"/>
    <property type="evidence" value="ECO:0007669"/>
    <property type="project" value="UniProtKB-KW"/>
</dbReference>
<dbReference type="OrthoDB" id="544685at2759"/>
<dbReference type="EMBL" id="ANPB02000007">
    <property type="protein sequence ID" value="KAF4478945.1"/>
    <property type="molecule type" value="Genomic_DNA"/>
</dbReference>
<feature type="transmembrane region" description="Helical" evidence="1">
    <location>
        <begin position="88"/>
        <end position="109"/>
    </location>
</feature>
<feature type="transmembrane region" description="Helical" evidence="1">
    <location>
        <begin position="121"/>
        <end position="143"/>
    </location>
</feature>
<evidence type="ECO:0000256" key="1">
    <source>
        <dbReference type="SAM" id="Phobius"/>
    </source>
</evidence>
<proteinExistence type="predicted"/>
<protein>
    <submittedName>
        <fullName evidence="4">Mechanosensitive ion channel protein Msy2</fullName>
    </submittedName>
    <submittedName>
        <fullName evidence="3">Serine threonine protein kinase</fullName>
    </submittedName>
</protein>
<keyword evidence="5" id="KW-1185">Reference proteome</keyword>
<dbReference type="Pfam" id="PF25886">
    <property type="entry name" value="Msy1"/>
    <property type="match status" value="1"/>
</dbReference>
<feature type="domain" description="Mechanosensitive ion channel protein Msy1/2-like transmembrane" evidence="2">
    <location>
        <begin position="13"/>
        <end position="150"/>
    </location>
</feature>
<evidence type="ECO:0000313" key="4">
    <source>
        <dbReference type="EMBL" id="KAF4478945.1"/>
    </source>
</evidence>
<keyword evidence="3" id="KW-0808">Transferase</keyword>
<dbReference type="Proteomes" id="UP000011096">
    <property type="component" value="Unassembled WGS sequence"/>
</dbReference>
<organism evidence="3">
    <name type="scientific">Colletotrichum fructicola (strain Nara gc5)</name>
    <name type="common">Anthracnose fungus</name>
    <name type="synonym">Colletotrichum gloeosporioides (strain Nara gc5)</name>
    <dbReference type="NCBI Taxonomy" id="1213859"/>
    <lineage>
        <taxon>Eukaryota</taxon>
        <taxon>Fungi</taxon>
        <taxon>Dikarya</taxon>
        <taxon>Ascomycota</taxon>
        <taxon>Pezizomycotina</taxon>
        <taxon>Sordariomycetes</taxon>
        <taxon>Hypocreomycetidae</taxon>
        <taxon>Glomerellales</taxon>
        <taxon>Glomerellaceae</taxon>
        <taxon>Colletotrichum</taxon>
        <taxon>Colletotrichum gloeosporioides species complex</taxon>
    </lineage>
</organism>
<keyword evidence="3" id="KW-0418">Kinase</keyword>
<keyword evidence="1" id="KW-1133">Transmembrane helix</keyword>
<accession>L2FB98</accession>
<name>L2FB98_COLFN</name>
<dbReference type="PANTHER" id="PTHR31323:SF14">
    <property type="entry name" value="MECHANOSENSITIVE ION CHANNEL PROTEIN MSY2"/>
    <property type="match status" value="1"/>
</dbReference>
<dbReference type="EMBL" id="KB021404">
    <property type="protein sequence ID" value="ELA23331.1"/>
    <property type="molecule type" value="Genomic_DNA"/>
</dbReference>
<gene>
    <name evidence="4" type="primary">msy2-1</name>
    <name evidence="3" type="ORF">CGGC5_14896</name>
    <name evidence="4" type="ORF">CGGC5_v011665</name>
</gene>
<dbReference type="PANTHER" id="PTHR31323">
    <property type="entry name" value="MECHANOSENSITIVE ION CHANNEL PROTEIN MSY2"/>
    <property type="match status" value="1"/>
</dbReference>
<dbReference type="HOGENOM" id="CLU_1555132_0_0_1"/>
<reference evidence="4 5" key="3">
    <citation type="submission" date="2020-04" db="EMBL/GenBank/DDBJ databases">
        <title>Genome sequencing and assembly of multiple isolates from the Colletotrichum gloeosporioides species complex.</title>
        <authorList>
            <person name="Gan P."/>
            <person name="Shirasu K."/>
        </authorList>
    </citation>
    <scope>NUCLEOTIDE SEQUENCE [LARGE SCALE GENOMIC DNA]</scope>
    <source>
        <strain evidence="4 5">Nara gc5</strain>
    </source>
</reference>
<feature type="transmembrane region" description="Helical" evidence="1">
    <location>
        <begin position="53"/>
        <end position="76"/>
    </location>
</feature>